<evidence type="ECO:0000259" key="5">
    <source>
        <dbReference type="PROSITE" id="PS51898"/>
    </source>
</evidence>
<dbReference type="Pfam" id="PF13102">
    <property type="entry name" value="Phage_int_SAM_5"/>
    <property type="match status" value="1"/>
</dbReference>
<dbReference type="OrthoDB" id="9803188at2"/>
<dbReference type="InterPro" id="IPR050090">
    <property type="entry name" value="Tyrosine_recombinase_XerCD"/>
</dbReference>
<evidence type="ECO:0000256" key="3">
    <source>
        <dbReference type="ARBA" id="ARBA00023172"/>
    </source>
</evidence>
<dbReference type="GO" id="GO:0015074">
    <property type="term" value="P:DNA integration"/>
    <property type="evidence" value="ECO:0007669"/>
    <property type="project" value="InterPro"/>
</dbReference>
<dbReference type="Gene3D" id="1.10.150.130">
    <property type="match status" value="1"/>
</dbReference>
<accession>A0A4R6BMU8</accession>
<organism evidence="7 8">
    <name type="scientific">Macrococcus hajekii</name>
    <dbReference type="NCBI Taxonomy" id="198482"/>
    <lineage>
        <taxon>Bacteria</taxon>
        <taxon>Bacillati</taxon>
        <taxon>Bacillota</taxon>
        <taxon>Bacilli</taxon>
        <taxon>Bacillales</taxon>
        <taxon>Staphylococcaceae</taxon>
        <taxon>Macrococcus</taxon>
    </lineage>
</organism>
<protein>
    <recommendedName>
        <fullName evidence="9">Site-specific integrase</fullName>
    </recommendedName>
</protein>
<comment type="caution">
    <text evidence="7">The sequence shown here is derived from an EMBL/GenBank/DDBJ whole genome shotgun (WGS) entry which is preliminary data.</text>
</comment>
<feature type="domain" description="Core-binding (CB)" evidence="6">
    <location>
        <begin position="17"/>
        <end position="115"/>
    </location>
</feature>
<feature type="domain" description="Tyr recombinase" evidence="5">
    <location>
        <begin position="136"/>
        <end position="315"/>
    </location>
</feature>
<dbReference type="InterPro" id="IPR002104">
    <property type="entry name" value="Integrase_catalytic"/>
</dbReference>
<evidence type="ECO:0000256" key="2">
    <source>
        <dbReference type="ARBA" id="ARBA00023125"/>
    </source>
</evidence>
<dbReference type="InterPro" id="IPR013762">
    <property type="entry name" value="Integrase-like_cat_sf"/>
</dbReference>
<dbReference type="CDD" id="cd00397">
    <property type="entry name" value="DNA_BRE_C"/>
    <property type="match status" value="1"/>
</dbReference>
<dbReference type="GO" id="GO:0003677">
    <property type="term" value="F:DNA binding"/>
    <property type="evidence" value="ECO:0007669"/>
    <property type="project" value="UniProtKB-UniRule"/>
</dbReference>
<dbReference type="InterPro" id="IPR044068">
    <property type="entry name" value="CB"/>
</dbReference>
<keyword evidence="2 4" id="KW-0238">DNA-binding</keyword>
<name>A0A4R6BMU8_9STAP</name>
<gene>
    <name evidence="7" type="ORF">ERX37_03480</name>
</gene>
<evidence type="ECO:0000313" key="7">
    <source>
        <dbReference type="EMBL" id="TDM03160.1"/>
    </source>
</evidence>
<dbReference type="PANTHER" id="PTHR30349:SF41">
    <property type="entry name" value="INTEGRASE_RECOMBINASE PROTEIN MJ0367-RELATED"/>
    <property type="match status" value="1"/>
</dbReference>
<dbReference type="GO" id="GO:0006310">
    <property type="term" value="P:DNA recombination"/>
    <property type="evidence" value="ECO:0007669"/>
    <property type="project" value="UniProtKB-KW"/>
</dbReference>
<comment type="similarity">
    <text evidence="1">Belongs to the 'phage' integrase family.</text>
</comment>
<dbReference type="Pfam" id="PF00589">
    <property type="entry name" value="Phage_integrase"/>
    <property type="match status" value="1"/>
</dbReference>
<dbReference type="InterPro" id="IPR010998">
    <property type="entry name" value="Integrase_recombinase_N"/>
</dbReference>
<evidence type="ECO:0000256" key="1">
    <source>
        <dbReference type="ARBA" id="ARBA00008857"/>
    </source>
</evidence>
<dbReference type="Proteomes" id="UP000295328">
    <property type="component" value="Unassembled WGS sequence"/>
</dbReference>
<dbReference type="PANTHER" id="PTHR30349">
    <property type="entry name" value="PHAGE INTEGRASE-RELATED"/>
    <property type="match status" value="1"/>
</dbReference>
<dbReference type="RefSeq" id="WP_133429247.1">
    <property type="nucleotide sequence ID" value="NZ_BMCC01000001.1"/>
</dbReference>
<dbReference type="EMBL" id="SCWE01000001">
    <property type="protein sequence ID" value="TDM03160.1"/>
    <property type="molecule type" value="Genomic_DNA"/>
</dbReference>
<dbReference type="SUPFAM" id="SSF56349">
    <property type="entry name" value="DNA breaking-rejoining enzymes"/>
    <property type="match status" value="1"/>
</dbReference>
<dbReference type="InterPro" id="IPR011010">
    <property type="entry name" value="DNA_brk_join_enz"/>
</dbReference>
<keyword evidence="3" id="KW-0233">DNA recombination</keyword>
<evidence type="ECO:0000259" key="6">
    <source>
        <dbReference type="PROSITE" id="PS51900"/>
    </source>
</evidence>
<reference evidence="7 8" key="1">
    <citation type="submission" date="2019-01" db="EMBL/GenBank/DDBJ databases">
        <title>Draft genome sequences of the type strains of six Macrococcus species.</title>
        <authorList>
            <person name="Mazhar S."/>
            <person name="Altermann E."/>
            <person name="Hill C."/>
            <person name="Mcauliffe O."/>
        </authorList>
    </citation>
    <scope>NUCLEOTIDE SEQUENCE [LARGE SCALE GENOMIC DNA]</scope>
    <source>
        <strain evidence="7 8">CCM4809</strain>
    </source>
</reference>
<dbReference type="InterPro" id="IPR025269">
    <property type="entry name" value="SAM-like_dom"/>
</dbReference>
<evidence type="ECO:0008006" key="9">
    <source>
        <dbReference type="Google" id="ProtNLM"/>
    </source>
</evidence>
<dbReference type="Gene3D" id="1.10.443.10">
    <property type="entry name" value="Intergrase catalytic core"/>
    <property type="match status" value="1"/>
</dbReference>
<proteinExistence type="inferred from homology"/>
<keyword evidence="8" id="KW-1185">Reference proteome</keyword>
<dbReference type="PROSITE" id="PS51900">
    <property type="entry name" value="CB"/>
    <property type="match status" value="1"/>
</dbReference>
<evidence type="ECO:0000256" key="4">
    <source>
        <dbReference type="PROSITE-ProRule" id="PRU01248"/>
    </source>
</evidence>
<dbReference type="AlphaFoldDB" id="A0A4R6BMU8"/>
<evidence type="ECO:0000313" key="8">
    <source>
        <dbReference type="Proteomes" id="UP000295328"/>
    </source>
</evidence>
<dbReference type="PROSITE" id="PS51898">
    <property type="entry name" value="TYR_RECOMBINASE"/>
    <property type="match status" value="1"/>
</dbReference>
<sequence length="339" mass="40409">MNQRVNSRRERKNIKYGEFEKIKRIVIDEKELQNLSRNTIMNYNKVFTALNDYFSNRINPFEITPKEAKEFVKYLMDSHVHYSDKIHQTGIKRGLKASTINSYIKLCKSIYQTLKDLEYVDNNPFETIKCLKRQNERIKTIPKEEIKKLLDGLDKQYYTDFRMYVAIHVFLDTFGRIDEVLNIQKQDIDFENRTIYFPITKNNDSRYVTFSNKTKNLLIELIDETKELNSTYIFLSINGDRFTNQAFRNQLKKYCREFNIATNITPHMFRHTASMLFLENGGNIRVLQKLLGHRKLATTEIYAHVSEDLMQIQKENYSPLNQIMSNGNKYIRARSKRLR</sequence>